<sequence>MESIRRQYQQIIEENFEENYQAALKTKDYLEHSSVAYHGRCVRTLQIPKVFTPEVAEKYGEIVTVTYGIFEKVIREYLENPEYRKLFPFSRELEDLILVPRGYDSLLPIARFDIFYNEEDDSFKFCEINTDGTSAMNEDYVLNQALELNPAHQEMKRRYAFSSYELYDSWVQTFLNIYGTYKGRVDHPHVAIVDFLENASITEFEEFQRRFEKAGVSCEICEITEMTYQNHVLYSPSGHPVDAVYRRAVTTDVCAASARIQPFLEAVREQAVCLIGAFCTQIIHNKWLFKLIREEPTLSLLDPLERDFVRKHIPYTNLLDERYCSKEEILAEKDRWLIKPLDSYASRGVYAGCDDTPEQWRKHVEASFNHGYIYQEYCPPYRTKNICFVEDPRCFKEYTNMSGLFVYDGKFSGIYSRLSDGGIISSQYNEKAVASLLLEKTL</sequence>
<gene>
    <name evidence="1" type="ORF">H9Q79_02965</name>
</gene>
<dbReference type="AlphaFoldDB" id="A0A7G9GEN3"/>
<dbReference type="RefSeq" id="WP_249329160.1">
    <property type="nucleotide sequence ID" value="NZ_CP060635.1"/>
</dbReference>
<organism evidence="1 2">
    <name type="scientific">Wansuia hejianensis</name>
    <dbReference type="NCBI Taxonomy" id="2763667"/>
    <lineage>
        <taxon>Bacteria</taxon>
        <taxon>Bacillati</taxon>
        <taxon>Bacillota</taxon>
        <taxon>Clostridia</taxon>
        <taxon>Lachnospirales</taxon>
        <taxon>Lachnospiraceae</taxon>
        <taxon>Wansuia</taxon>
    </lineage>
</organism>
<name>A0A7G9GEN3_9FIRM</name>
<dbReference type="SUPFAM" id="SSF56059">
    <property type="entry name" value="Glutathione synthetase ATP-binding domain-like"/>
    <property type="match status" value="1"/>
</dbReference>
<dbReference type="Proteomes" id="UP000515860">
    <property type="component" value="Chromosome"/>
</dbReference>
<dbReference type="EMBL" id="CP060635">
    <property type="protein sequence ID" value="QNM09265.1"/>
    <property type="molecule type" value="Genomic_DNA"/>
</dbReference>
<accession>A0A7G9GEN3</accession>
<protein>
    <submittedName>
        <fullName evidence="1">Glutathionylspermidine synthase family protein</fullName>
    </submittedName>
</protein>
<reference evidence="1 2" key="1">
    <citation type="submission" date="2020-08" db="EMBL/GenBank/DDBJ databases">
        <authorList>
            <person name="Liu C."/>
            <person name="Sun Q."/>
        </authorList>
    </citation>
    <scope>NUCLEOTIDE SEQUENCE [LARGE SCALE GENOMIC DNA]</scope>
    <source>
        <strain evidence="1 2">NSJ-29</strain>
    </source>
</reference>
<proteinExistence type="predicted"/>
<evidence type="ECO:0000313" key="1">
    <source>
        <dbReference type="EMBL" id="QNM09265.1"/>
    </source>
</evidence>
<keyword evidence="2" id="KW-1185">Reference proteome</keyword>
<evidence type="ECO:0000313" key="2">
    <source>
        <dbReference type="Proteomes" id="UP000515860"/>
    </source>
</evidence>
<dbReference type="KEGG" id="whj:H9Q79_02965"/>